<dbReference type="AlphaFoldDB" id="A0AAP0EX18"/>
<feature type="compositionally biased region" description="Low complexity" evidence="1">
    <location>
        <begin position="44"/>
        <end position="56"/>
    </location>
</feature>
<protein>
    <submittedName>
        <fullName evidence="2">Uncharacterized protein</fullName>
    </submittedName>
</protein>
<keyword evidence="3" id="KW-1185">Reference proteome</keyword>
<name>A0AAP0EX18_9MAGN</name>
<gene>
    <name evidence="2" type="ORF">Scep_024690</name>
</gene>
<proteinExistence type="predicted"/>
<organism evidence="2 3">
    <name type="scientific">Stephania cephalantha</name>
    <dbReference type="NCBI Taxonomy" id="152367"/>
    <lineage>
        <taxon>Eukaryota</taxon>
        <taxon>Viridiplantae</taxon>
        <taxon>Streptophyta</taxon>
        <taxon>Embryophyta</taxon>
        <taxon>Tracheophyta</taxon>
        <taxon>Spermatophyta</taxon>
        <taxon>Magnoliopsida</taxon>
        <taxon>Ranunculales</taxon>
        <taxon>Menispermaceae</taxon>
        <taxon>Menispermoideae</taxon>
        <taxon>Cissampelideae</taxon>
        <taxon>Stephania</taxon>
    </lineage>
</organism>
<accession>A0AAP0EX18</accession>
<evidence type="ECO:0000313" key="2">
    <source>
        <dbReference type="EMBL" id="KAK9101260.1"/>
    </source>
</evidence>
<reference evidence="2 3" key="1">
    <citation type="submission" date="2024-01" db="EMBL/GenBank/DDBJ databases">
        <title>Genome assemblies of Stephania.</title>
        <authorList>
            <person name="Yang L."/>
        </authorList>
    </citation>
    <scope>NUCLEOTIDE SEQUENCE [LARGE SCALE GENOMIC DNA]</scope>
    <source>
        <strain evidence="2">JXDWG</strain>
        <tissue evidence="2">Leaf</tissue>
    </source>
</reference>
<feature type="region of interest" description="Disordered" evidence="1">
    <location>
        <begin position="1"/>
        <end position="56"/>
    </location>
</feature>
<dbReference type="EMBL" id="JBBNAG010000010">
    <property type="protein sequence ID" value="KAK9101260.1"/>
    <property type="molecule type" value="Genomic_DNA"/>
</dbReference>
<evidence type="ECO:0000313" key="3">
    <source>
        <dbReference type="Proteomes" id="UP001419268"/>
    </source>
</evidence>
<feature type="compositionally biased region" description="Basic and acidic residues" evidence="1">
    <location>
        <begin position="1"/>
        <end position="41"/>
    </location>
</feature>
<sequence>MGGTDNKRNERGKREKERKREGEEREEIERVRDGGERERGKLGSGAEASSSRGGGS</sequence>
<evidence type="ECO:0000256" key="1">
    <source>
        <dbReference type="SAM" id="MobiDB-lite"/>
    </source>
</evidence>
<comment type="caution">
    <text evidence="2">The sequence shown here is derived from an EMBL/GenBank/DDBJ whole genome shotgun (WGS) entry which is preliminary data.</text>
</comment>
<dbReference type="Proteomes" id="UP001419268">
    <property type="component" value="Unassembled WGS sequence"/>
</dbReference>